<name>A0ACC2ZFP5_9PEZI</name>
<dbReference type="EMBL" id="JAPDRP010000006">
    <property type="protein sequence ID" value="KAJ9646412.1"/>
    <property type="molecule type" value="Genomic_DNA"/>
</dbReference>
<organism evidence="1 2">
    <name type="scientific">Coniosporium tulheliwenetii</name>
    <dbReference type="NCBI Taxonomy" id="3383036"/>
    <lineage>
        <taxon>Eukaryota</taxon>
        <taxon>Fungi</taxon>
        <taxon>Dikarya</taxon>
        <taxon>Ascomycota</taxon>
        <taxon>Pezizomycotina</taxon>
        <taxon>Dothideomycetes</taxon>
        <taxon>Dothideomycetes incertae sedis</taxon>
        <taxon>Coniosporium</taxon>
    </lineage>
</organism>
<gene>
    <name evidence="1" type="ORF">H2199_002461</name>
</gene>
<evidence type="ECO:0000313" key="1">
    <source>
        <dbReference type="EMBL" id="KAJ9646412.1"/>
    </source>
</evidence>
<reference evidence="1" key="1">
    <citation type="submission" date="2022-10" db="EMBL/GenBank/DDBJ databases">
        <title>Culturing micro-colonial fungi from biological soil crusts in the Mojave desert and describing Neophaeococcomyces mojavensis, and introducing the new genera and species Taxawa tesnikishii.</title>
        <authorList>
            <person name="Kurbessoian T."/>
            <person name="Stajich J.E."/>
        </authorList>
    </citation>
    <scope>NUCLEOTIDE SEQUENCE</scope>
    <source>
        <strain evidence="1">JES_115</strain>
    </source>
</reference>
<evidence type="ECO:0000313" key="2">
    <source>
        <dbReference type="Proteomes" id="UP001172680"/>
    </source>
</evidence>
<comment type="caution">
    <text evidence="1">The sequence shown here is derived from an EMBL/GenBank/DDBJ whole genome shotgun (WGS) entry which is preliminary data.</text>
</comment>
<proteinExistence type="predicted"/>
<keyword evidence="2" id="KW-1185">Reference proteome</keyword>
<accession>A0ACC2ZFP5</accession>
<sequence length="872" mass="96869">MPGATLTKNSSRLPQRSSSKKLPWLDGSRMPGGWSTPASDQKRRASAVTANHPEPQDNIGVAALQKAITDLENLMHEAAEVAEDVGDLARPVRPMPSSSSSSSGSEATFSSGRSTKSSNKTVLTTIPSIPTMAEPPSKESIAVDWAYMNKTPLRASSPLSSSPKPPPRQGTRVLRRVTPRPIADSSSENESPKNAKSFRRADTTRRHSTPQALNRRQSIPPMAADTGIRRRQRRHDGSDEKITPWEGDDKEEPRYYGSDPEISEVTPRRRHMFSHGKNGSDRVRHHRRKPLARNWSRARKRVTAIIACINTFTLGYIIGQYAGEVPKIQYQLADQQHQVILGNVFLFIGLAISTFFFWPLPLLHGRRTYVLAALAIALPLQFPQALVINTPRSPTIVAYRVGLLLPRAISGFILGFANVNFITTLLDLYGASLQSSNPQQELVIINDVRRHGGGVGLWLGLWVWCFIGSVSLGFLTGAGIIADLNPAWGFYIIMILMASVLCLNIIAPETRRSPYRRSFTEVVDAEDTVHRMVARGEVKLHISTQPPKYWFDEVFAGIRLNFRMMFQPGFFILALYVGWIYAMFVLVIVLLGALLSREYRWYPHFVGLGVMSLAIGAFLAIPLTKAGLFSRARKAGPRTDSMTFQKRITWTSHLVRRVLFMSALPFVGMAYTLLSAGKPLHWMWPIFCAGIIGFLSNLAIAECYGLIMETFDTSDLQPGANSRHRLQSMASDVRRWRTNYSSFPRVTAGIMVSQTFAFLLAAAATGVGGAVTRKMGAQTATGITAGILLALTVLLTVVLWRWSKVQVIPNHAFGTRRNTTSEARFTQEDWKPVIIGNPSGKIRRMSLLELGAQSRWTEIRKLNKLTKEKPAV</sequence>
<dbReference type="Proteomes" id="UP001172680">
    <property type="component" value="Unassembled WGS sequence"/>
</dbReference>
<protein>
    <submittedName>
        <fullName evidence="1">Uncharacterized protein</fullName>
    </submittedName>
</protein>